<reference evidence="2" key="1">
    <citation type="journal article" date="2015" name="Nature">
        <title>Complex archaea that bridge the gap between prokaryotes and eukaryotes.</title>
        <authorList>
            <person name="Spang A."/>
            <person name="Saw J.H."/>
            <person name="Jorgensen S.L."/>
            <person name="Zaremba-Niedzwiedzka K."/>
            <person name="Martijn J."/>
            <person name="Lind A.E."/>
            <person name="van Eijk R."/>
            <person name="Schleper C."/>
            <person name="Guy L."/>
            <person name="Ettema T.J."/>
        </authorList>
    </citation>
    <scope>NUCLEOTIDE SEQUENCE</scope>
</reference>
<gene>
    <name evidence="2" type="ORF">LCGC14_1264190</name>
</gene>
<dbReference type="Pfam" id="PF00144">
    <property type="entry name" value="Beta-lactamase"/>
    <property type="match status" value="1"/>
</dbReference>
<feature type="domain" description="Beta-lactamase-related" evidence="1">
    <location>
        <begin position="42"/>
        <end position="365"/>
    </location>
</feature>
<protein>
    <recommendedName>
        <fullName evidence="1">Beta-lactamase-related domain-containing protein</fullName>
    </recommendedName>
</protein>
<dbReference type="PANTHER" id="PTHR46825">
    <property type="entry name" value="D-ALANYL-D-ALANINE-CARBOXYPEPTIDASE/ENDOPEPTIDASE AMPH"/>
    <property type="match status" value="1"/>
</dbReference>
<dbReference type="AlphaFoldDB" id="A0A0F9L280"/>
<dbReference type="InterPro" id="IPR050491">
    <property type="entry name" value="AmpC-like"/>
</dbReference>
<evidence type="ECO:0000259" key="1">
    <source>
        <dbReference type="Pfam" id="PF00144"/>
    </source>
</evidence>
<dbReference type="PANTHER" id="PTHR46825:SF9">
    <property type="entry name" value="BETA-LACTAMASE-RELATED DOMAIN-CONTAINING PROTEIN"/>
    <property type="match status" value="1"/>
</dbReference>
<dbReference type="InterPro" id="IPR001466">
    <property type="entry name" value="Beta-lactam-related"/>
</dbReference>
<accession>A0A0F9L280</accession>
<dbReference type="EMBL" id="LAZR01007034">
    <property type="protein sequence ID" value="KKM87908.1"/>
    <property type="molecule type" value="Genomic_DNA"/>
</dbReference>
<dbReference type="InterPro" id="IPR012338">
    <property type="entry name" value="Beta-lactam/transpept-like"/>
</dbReference>
<name>A0A0F9L280_9ZZZZ</name>
<organism evidence="2">
    <name type="scientific">marine sediment metagenome</name>
    <dbReference type="NCBI Taxonomy" id="412755"/>
    <lineage>
        <taxon>unclassified sequences</taxon>
        <taxon>metagenomes</taxon>
        <taxon>ecological metagenomes</taxon>
    </lineage>
</organism>
<proteinExistence type="predicted"/>
<evidence type="ECO:0000313" key="2">
    <source>
        <dbReference type="EMBL" id="KKM87908.1"/>
    </source>
</evidence>
<dbReference type="SUPFAM" id="SSF56601">
    <property type="entry name" value="beta-lactamase/transpeptidase-like"/>
    <property type="match status" value="1"/>
</dbReference>
<sequence>MKKTLISGRIFLIVLILICSSAAFSEEKTKPDFSEAIRLIDTWLEAQRDYDHLPGISVAIVTDQEILWSKAYGMADREKKVSSSPSTIYSICSISKLFTSVAIMKLRDAGKLRLEDLVADHLPWFNLQQQYPDTGPITIRSVLTHSSGLPRESDYPYWTGPDFPFPTQKQVKAKLGSQKTLYSPSTYFQYSNLGMSLLGEVVAEVSGMPYQKYIEENILKPLRLANTRTKLPESLWRGKLATGHTSKKRDGTRSMVPLFQAEGIAAAAGFSSTVEDLARFASWQFRLLEKGGEEIIKASTLREMHRVHWMDPDWKTTWGLGFSVWEVDGKTIVGHGGGCPGYRSTLTIDPGKKQAFIVMINASGVSPGRYATGMRAILKKVKDKAKEKKAEVDLEAYAGLYNAQPWWGETAILPWQGKLAVFGLPSENPAEGLTLLKHIEGDTFRRLRKDETLGEEVKFERDKTGKVVRMWQHSNYQNKIR</sequence>
<comment type="caution">
    <text evidence="2">The sequence shown here is derived from an EMBL/GenBank/DDBJ whole genome shotgun (WGS) entry which is preliminary data.</text>
</comment>
<dbReference type="Gene3D" id="3.40.710.10">
    <property type="entry name" value="DD-peptidase/beta-lactamase superfamily"/>
    <property type="match status" value="1"/>
</dbReference>